<comment type="caution">
    <text evidence="3">The sequence shown here is derived from an EMBL/GenBank/DDBJ whole genome shotgun (WGS) entry which is preliminary data.</text>
</comment>
<gene>
    <name evidence="3" type="ORF">CROQUDRAFT_111411</name>
</gene>
<feature type="domain" description="BSD" evidence="2">
    <location>
        <begin position="354"/>
        <end position="383"/>
    </location>
</feature>
<feature type="compositionally biased region" description="Basic and acidic residues" evidence="1">
    <location>
        <begin position="1"/>
        <end position="12"/>
    </location>
</feature>
<evidence type="ECO:0000313" key="4">
    <source>
        <dbReference type="Proteomes" id="UP000886653"/>
    </source>
</evidence>
<dbReference type="PANTHER" id="PTHR16019:SF5">
    <property type="entry name" value="BSD DOMAIN-CONTAINING PROTEIN 1"/>
    <property type="match status" value="1"/>
</dbReference>
<evidence type="ECO:0000259" key="2">
    <source>
        <dbReference type="PROSITE" id="PS50858"/>
    </source>
</evidence>
<dbReference type="InterPro" id="IPR051494">
    <property type="entry name" value="BSD_domain-containing"/>
</dbReference>
<sequence>MDIDDHSTKTDEPPSIASSTSTLTDVVNSNHSSEPTHTTETSITPSTSNSLDQEINEIKKTLGGVSASLGGWWGKVQKQSVEVLNSTNIGTQINNARKDLVSLNLIEKAKKEVERIGEQAKESYTIVQTELNQGPDLNSLDGRLINVDGLELLPPSTSVTEPIKGKQKEIENDHIGFDSSSITSFFSKLSKDSEKLTSSIQSKLSNLPSTTNVRGTGKVFDLGEVQKLAEGYLAKGETYLQDVGKELREIVQDAVKVIPPIIDSPTVDSPLSTSIIQQEVGSRKALDTKRDASISRLRRDSNVLLVDPTTEESSSLAFSEFGHSIQAAGGIEGEAWQKKITEQLESDEPDCTMLKATYEKNVPSLISSEVFWTRYFFRMYQIDQEDAARRLVLGAAQEHQDGDFSWDMEDESDTELTGKENTREEHTETSKTEEQNRSTTPKLLVPTTTTTTEEDSEWGGNSTLDPNPNPSTAVNKSGTKTGSGRNSSEGTTESFDVISAQASVDENLVKEFKEQEKIEKGDHDDDDDEDSDWE</sequence>
<dbReference type="PROSITE" id="PS50858">
    <property type="entry name" value="BSD"/>
    <property type="match status" value="1"/>
</dbReference>
<feature type="compositionally biased region" description="Acidic residues" evidence="1">
    <location>
        <begin position="404"/>
        <end position="414"/>
    </location>
</feature>
<feature type="compositionally biased region" description="Low complexity" evidence="1">
    <location>
        <begin position="29"/>
        <end position="49"/>
    </location>
</feature>
<accession>A0A9P6T5H1</accession>
<feature type="compositionally biased region" description="Polar residues" evidence="1">
    <location>
        <begin position="459"/>
        <end position="504"/>
    </location>
</feature>
<dbReference type="OrthoDB" id="73788at2759"/>
<keyword evidence="4" id="KW-1185">Reference proteome</keyword>
<evidence type="ECO:0000313" key="3">
    <source>
        <dbReference type="EMBL" id="KAG0139867.1"/>
    </source>
</evidence>
<dbReference type="EMBL" id="MU167511">
    <property type="protein sequence ID" value="KAG0139867.1"/>
    <property type="molecule type" value="Genomic_DNA"/>
</dbReference>
<reference evidence="3" key="1">
    <citation type="submission" date="2013-11" db="EMBL/GenBank/DDBJ databases">
        <title>Genome sequence of the fusiform rust pathogen reveals effectors for host alternation and coevolution with pine.</title>
        <authorList>
            <consortium name="DOE Joint Genome Institute"/>
            <person name="Smith K."/>
            <person name="Pendleton A."/>
            <person name="Kubisiak T."/>
            <person name="Anderson C."/>
            <person name="Salamov A."/>
            <person name="Aerts A."/>
            <person name="Riley R."/>
            <person name="Clum A."/>
            <person name="Lindquist E."/>
            <person name="Ence D."/>
            <person name="Campbell M."/>
            <person name="Kronenberg Z."/>
            <person name="Feau N."/>
            <person name="Dhillon B."/>
            <person name="Hamelin R."/>
            <person name="Burleigh J."/>
            <person name="Smith J."/>
            <person name="Yandell M."/>
            <person name="Nelson C."/>
            <person name="Grigoriev I."/>
            <person name="Davis J."/>
        </authorList>
    </citation>
    <scope>NUCLEOTIDE SEQUENCE</scope>
    <source>
        <strain evidence="3">G11</strain>
    </source>
</reference>
<protein>
    <recommendedName>
        <fullName evidence="2">BSD domain-containing protein</fullName>
    </recommendedName>
</protein>
<dbReference type="PANTHER" id="PTHR16019">
    <property type="entry name" value="SYNAPSE-ASSOCIATED PROTEIN"/>
    <property type="match status" value="1"/>
</dbReference>
<feature type="compositionally biased region" description="Basic and acidic residues" evidence="1">
    <location>
        <begin position="507"/>
        <end position="523"/>
    </location>
</feature>
<dbReference type="InterPro" id="IPR005607">
    <property type="entry name" value="BSD_dom"/>
</dbReference>
<evidence type="ECO:0000256" key="1">
    <source>
        <dbReference type="SAM" id="MobiDB-lite"/>
    </source>
</evidence>
<feature type="compositionally biased region" description="Polar residues" evidence="1">
    <location>
        <begin position="16"/>
        <end position="28"/>
    </location>
</feature>
<feature type="compositionally biased region" description="Low complexity" evidence="1">
    <location>
        <begin position="439"/>
        <end position="451"/>
    </location>
</feature>
<feature type="compositionally biased region" description="Acidic residues" evidence="1">
    <location>
        <begin position="524"/>
        <end position="534"/>
    </location>
</feature>
<dbReference type="Proteomes" id="UP000886653">
    <property type="component" value="Unassembled WGS sequence"/>
</dbReference>
<feature type="compositionally biased region" description="Basic and acidic residues" evidence="1">
    <location>
        <begin position="416"/>
        <end position="436"/>
    </location>
</feature>
<dbReference type="Gene3D" id="1.10.3970.10">
    <property type="entry name" value="BSD domain"/>
    <property type="match status" value="1"/>
</dbReference>
<proteinExistence type="predicted"/>
<feature type="region of interest" description="Disordered" evidence="1">
    <location>
        <begin position="1"/>
        <end position="49"/>
    </location>
</feature>
<organism evidence="3 4">
    <name type="scientific">Cronartium quercuum f. sp. fusiforme G11</name>
    <dbReference type="NCBI Taxonomy" id="708437"/>
    <lineage>
        <taxon>Eukaryota</taxon>
        <taxon>Fungi</taxon>
        <taxon>Dikarya</taxon>
        <taxon>Basidiomycota</taxon>
        <taxon>Pucciniomycotina</taxon>
        <taxon>Pucciniomycetes</taxon>
        <taxon>Pucciniales</taxon>
        <taxon>Coleosporiaceae</taxon>
        <taxon>Cronartium</taxon>
    </lineage>
</organism>
<dbReference type="GO" id="GO:0005737">
    <property type="term" value="C:cytoplasm"/>
    <property type="evidence" value="ECO:0007669"/>
    <property type="project" value="TreeGrafter"/>
</dbReference>
<dbReference type="AlphaFoldDB" id="A0A9P6T5H1"/>
<dbReference type="InterPro" id="IPR035925">
    <property type="entry name" value="BSD_dom_sf"/>
</dbReference>
<name>A0A9P6T5H1_9BASI</name>
<feature type="region of interest" description="Disordered" evidence="1">
    <location>
        <begin position="402"/>
        <end position="534"/>
    </location>
</feature>
<dbReference type="Pfam" id="PF03909">
    <property type="entry name" value="BSD"/>
    <property type="match status" value="1"/>
</dbReference>
<dbReference type="SUPFAM" id="SSF140383">
    <property type="entry name" value="BSD domain-like"/>
    <property type="match status" value="1"/>
</dbReference>